<feature type="region of interest" description="Disordered" evidence="1">
    <location>
        <begin position="1"/>
        <end position="70"/>
    </location>
</feature>
<evidence type="ECO:0000313" key="2">
    <source>
        <dbReference type="EMBL" id="WEW59908.1"/>
    </source>
</evidence>
<dbReference type="AlphaFoldDB" id="A0AAF0IK00"/>
<accession>A0AAF0IK00</accession>
<dbReference type="Proteomes" id="UP001219355">
    <property type="component" value="Chromosome 3"/>
</dbReference>
<keyword evidence="3" id="KW-1185">Reference proteome</keyword>
<gene>
    <name evidence="2" type="ORF">PRK78_005390</name>
</gene>
<protein>
    <submittedName>
        <fullName evidence="2">Uncharacterized protein</fullName>
    </submittedName>
</protein>
<dbReference type="EMBL" id="CP120629">
    <property type="protein sequence ID" value="WEW59908.1"/>
    <property type="molecule type" value="Genomic_DNA"/>
</dbReference>
<evidence type="ECO:0000256" key="1">
    <source>
        <dbReference type="SAM" id="MobiDB-lite"/>
    </source>
</evidence>
<reference evidence="2" key="1">
    <citation type="submission" date="2023-03" db="EMBL/GenBank/DDBJ databases">
        <title>Emydomyces testavorans Genome Sequence.</title>
        <authorList>
            <person name="Hoyer L."/>
        </authorList>
    </citation>
    <scope>NUCLEOTIDE SEQUENCE</scope>
    <source>
        <strain evidence="2">16-2883</strain>
    </source>
</reference>
<feature type="region of interest" description="Disordered" evidence="1">
    <location>
        <begin position="124"/>
        <end position="226"/>
    </location>
</feature>
<name>A0AAF0IK00_9EURO</name>
<organism evidence="2 3">
    <name type="scientific">Emydomyces testavorans</name>
    <dbReference type="NCBI Taxonomy" id="2070801"/>
    <lineage>
        <taxon>Eukaryota</taxon>
        <taxon>Fungi</taxon>
        <taxon>Dikarya</taxon>
        <taxon>Ascomycota</taxon>
        <taxon>Pezizomycotina</taxon>
        <taxon>Eurotiomycetes</taxon>
        <taxon>Eurotiomycetidae</taxon>
        <taxon>Onygenales</taxon>
        <taxon>Nannizziopsiaceae</taxon>
        <taxon>Emydomyces</taxon>
    </lineage>
</organism>
<feature type="compositionally biased region" description="Polar residues" evidence="1">
    <location>
        <begin position="202"/>
        <end position="226"/>
    </location>
</feature>
<sequence length="226" mass="25173">MHPVGSKQHYGESRAIPESSHIERRSFQKPPLTKRRYSLDHTSPRKCRLSVETDGEPTIEDISNQDSGYDGDVEVVWPYQYEDAEADAPSQQPLNAKWIGPKRLQYDDVSHSGLIDWMGSLRCDSDQEVHGTKGGRKRKSRPSLESVHQKKSLRSSVQQFDAAGRGQSIFMPKKPKRESHRGSSMIFDADKTKGSTEGPFVSGTSAGMTTEAQESSATTNDSMDLD</sequence>
<evidence type="ECO:0000313" key="3">
    <source>
        <dbReference type="Proteomes" id="UP001219355"/>
    </source>
</evidence>
<proteinExistence type="predicted"/>